<evidence type="ECO:0000313" key="2">
    <source>
        <dbReference type="EMBL" id="KAB2575007.1"/>
    </source>
</evidence>
<reference evidence="2 3" key="1">
    <citation type="journal article" date="2019" name="Sci. Rep.">
        <title>A multi-omics analysis of the grapevine pathogen Lasiodiplodia theobromae reveals that temperature affects the expression of virulence- and pathogenicity-related genes.</title>
        <authorList>
            <person name="Felix C."/>
            <person name="Meneses R."/>
            <person name="Goncalves M.F.M."/>
            <person name="Tilleman L."/>
            <person name="Duarte A.S."/>
            <person name="Jorrin-Novo J.V."/>
            <person name="Van de Peer Y."/>
            <person name="Deforce D."/>
            <person name="Van Nieuwerburgh F."/>
            <person name="Esteves A.C."/>
            <person name="Alves A."/>
        </authorList>
    </citation>
    <scope>NUCLEOTIDE SEQUENCE [LARGE SCALE GENOMIC DNA]</scope>
    <source>
        <strain evidence="2 3">LA-SOL3</strain>
    </source>
</reference>
<organism evidence="2 3">
    <name type="scientific">Lasiodiplodia theobromae</name>
    <dbReference type="NCBI Taxonomy" id="45133"/>
    <lineage>
        <taxon>Eukaryota</taxon>
        <taxon>Fungi</taxon>
        <taxon>Dikarya</taxon>
        <taxon>Ascomycota</taxon>
        <taxon>Pezizomycotina</taxon>
        <taxon>Dothideomycetes</taxon>
        <taxon>Dothideomycetes incertae sedis</taxon>
        <taxon>Botryosphaeriales</taxon>
        <taxon>Botryosphaeriaceae</taxon>
        <taxon>Lasiodiplodia</taxon>
    </lineage>
</organism>
<evidence type="ECO:0000313" key="3">
    <source>
        <dbReference type="Proteomes" id="UP000325902"/>
    </source>
</evidence>
<protein>
    <submittedName>
        <fullName evidence="2">Uncharacterized protein</fullName>
    </submittedName>
</protein>
<dbReference type="EMBL" id="VCHE01000037">
    <property type="protein sequence ID" value="KAB2575007.1"/>
    <property type="molecule type" value="Genomic_DNA"/>
</dbReference>
<name>A0A5N5DBI9_9PEZI</name>
<dbReference type="AlphaFoldDB" id="A0A5N5DBI9"/>
<comment type="caution">
    <text evidence="2">The sequence shown here is derived from an EMBL/GenBank/DDBJ whole genome shotgun (WGS) entry which is preliminary data.</text>
</comment>
<evidence type="ECO:0000256" key="1">
    <source>
        <dbReference type="SAM" id="MobiDB-lite"/>
    </source>
</evidence>
<feature type="region of interest" description="Disordered" evidence="1">
    <location>
        <begin position="68"/>
        <end position="87"/>
    </location>
</feature>
<dbReference type="Proteomes" id="UP000325902">
    <property type="component" value="Unassembled WGS sequence"/>
</dbReference>
<accession>A0A5N5DBI9</accession>
<gene>
    <name evidence="2" type="ORF">DBV05_g6361</name>
</gene>
<keyword evidence="3" id="KW-1185">Reference proteome</keyword>
<proteinExistence type="predicted"/>
<dbReference type="OrthoDB" id="10658047at2759"/>
<sequence>MFFSLPQFPASSVGGAATAPAAGSCDYVLGSTAHKLAKDCKRIIMPSIRDRIPTRLRLQRRSEKRAAHQHTHHHLLDPATAQPVATSEDYENLRTRLAFKKDAGDRRWMSMERVAMQGECEDGQDSCREAGEMLAMGRGPWRFAQRSAVRVGEEREEDANWGADVEGWEIVDVREARREMPSEAEVVAGRRPWADMKKKVVGRGGKKARAVWV</sequence>